<gene>
    <name evidence="2" type="ORF">KPL81_05450</name>
</gene>
<keyword evidence="3" id="KW-1185">Reference proteome</keyword>
<protein>
    <submittedName>
        <fullName evidence="2">DUF4935 domain-containing protein</fullName>
    </submittedName>
</protein>
<reference evidence="2 3" key="1">
    <citation type="submission" date="2021-07" db="EMBL/GenBank/DDBJ databases">
        <authorList>
            <person name="So Y."/>
        </authorList>
    </citation>
    <scope>NUCLEOTIDE SEQUENCE [LARGE SCALE GENOMIC DNA]</scope>
    <source>
        <strain evidence="2 3">Y3S6</strain>
    </source>
</reference>
<dbReference type="Proteomes" id="UP000769617">
    <property type="component" value="Unassembled WGS sequence"/>
</dbReference>
<dbReference type="InterPro" id="IPR041578">
    <property type="entry name" value="PIN_8"/>
</dbReference>
<organism evidence="2 3">
    <name type="scientific">Billgrantia antri</name>
    <dbReference type="NCBI Taxonomy" id="2846777"/>
    <lineage>
        <taxon>Bacteria</taxon>
        <taxon>Pseudomonadati</taxon>
        <taxon>Pseudomonadota</taxon>
        <taxon>Gammaproteobacteria</taxon>
        <taxon>Oceanospirillales</taxon>
        <taxon>Halomonadaceae</taxon>
        <taxon>Billgrantia</taxon>
    </lineage>
</organism>
<accession>A0ABS6ZNV2</accession>
<dbReference type="RefSeq" id="WP_219790981.1">
    <property type="nucleotide sequence ID" value="NZ_JAHYCA010000002.1"/>
</dbReference>
<sequence>MNEDFTAYHSLSESDLVRFIKSATLSLDTNFILNLFRFEKKHRDALLSLFSVEEINDRILITHHAALEFYENLEDVASEPLTKFDDVVKIIRGFKKENFNLNSEGKEKSIYSGLYGKISKELDRLIREVELEKKAIKSSFNKREILQEIEKIFKGKVGNSFEFNEIRSLVKKCLERYESKIPPGYGKDENKPGAYSFCGETLPKKCGDFFIWEQMLRDAEAKGRSVLFISDDEKSDWIKKSKQGPLPRPELRIEARNRTGNDFYIVNTKRFLSLASKAYHIGIKASQVNEIGEIAKRQGNWKDEVYNAMRQLGGEANLKEVYDKVNENREGNVPASFESIVRKAIYHYAPETDIYLHKEKLYEQVSSGRWKIRQTV</sequence>
<proteinExistence type="predicted"/>
<comment type="caution">
    <text evidence="2">The sequence shown here is derived from an EMBL/GenBank/DDBJ whole genome shotgun (WGS) entry which is preliminary data.</text>
</comment>
<feature type="domain" description="PIN like" evidence="1">
    <location>
        <begin position="26"/>
        <end position="251"/>
    </location>
</feature>
<dbReference type="Pfam" id="PF18476">
    <property type="entry name" value="PIN_8"/>
    <property type="match status" value="1"/>
</dbReference>
<dbReference type="EMBL" id="JAHYCA010000002">
    <property type="protein sequence ID" value="MBW6390604.1"/>
    <property type="molecule type" value="Genomic_DNA"/>
</dbReference>
<name>A0ABS6ZNV2_9GAMM</name>
<evidence type="ECO:0000259" key="1">
    <source>
        <dbReference type="Pfam" id="PF18476"/>
    </source>
</evidence>
<evidence type="ECO:0000313" key="2">
    <source>
        <dbReference type="EMBL" id="MBW6390604.1"/>
    </source>
</evidence>
<evidence type="ECO:0000313" key="3">
    <source>
        <dbReference type="Proteomes" id="UP000769617"/>
    </source>
</evidence>